<dbReference type="AlphaFoldDB" id="A0A7Y0QIC6"/>
<dbReference type="Proteomes" id="UP000562124">
    <property type="component" value="Unassembled WGS sequence"/>
</dbReference>
<gene>
    <name evidence="1" type="ORF">HIR71_13470</name>
</gene>
<sequence length="247" mass="26725">MLPVHAREQWRSASAASVWLRPDDWYHPAVDAVLEALLAGADPVPAAGRLGEVRSECGVGIGESIDDLACLYRSLRLEGPSLDVVRALCDGWAAAQDAVPVNAQCVDPETGLPTVEYLRVRLAETYGVAARRGERAGDRHALLVVDVAVGMRDPWARIARSAVVGQALVQSYGDGQPMASLGEGVFLLLVERDAELGTRATALRDRLTSHARRLGVETLVRQPPRVWVESLPPTHARLVELLSHLAR</sequence>
<reference evidence="1 2" key="1">
    <citation type="submission" date="2020-04" db="EMBL/GenBank/DDBJ databases">
        <title>Sequencing and Assembly of C. fimi.</title>
        <authorList>
            <person name="Ramsey A.R."/>
        </authorList>
    </citation>
    <scope>NUCLEOTIDE SEQUENCE [LARGE SCALE GENOMIC DNA]</scope>
    <source>
        <strain evidence="1 2">SB</strain>
    </source>
</reference>
<dbReference type="EMBL" id="JABCJJ010000027">
    <property type="protein sequence ID" value="NMR21210.1"/>
    <property type="molecule type" value="Genomic_DNA"/>
</dbReference>
<name>A0A7Y0QIC6_CELFI</name>
<evidence type="ECO:0000313" key="2">
    <source>
        <dbReference type="Proteomes" id="UP000562124"/>
    </source>
</evidence>
<protein>
    <recommendedName>
        <fullName evidence="3">GGDEF domain-containing protein</fullName>
    </recommendedName>
</protein>
<comment type="caution">
    <text evidence="1">The sequence shown here is derived from an EMBL/GenBank/DDBJ whole genome shotgun (WGS) entry which is preliminary data.</text>
</comment>
<keyword evidence="2" id="KW-1185">Reference proteome</keyword>
<accession>A0A7Y0QIC6</accession>
<evidence type="ECO:0000313" key="1">
    <source>
        <dbReference type="EMBL" id="NMR21210.1"/>
    </source>
</evidence>
<evidence type="ECO:0008006" key="3">
    <source>
        <dbReference type="Google" id="ProtNLM"/>
    </source>
</evidence>
<proteinExistence type="predicted"/>
<organism evidence="1 2">
    <name type="scientific">Cellulomonas fimi</name>
    <dbReference type="NCBI Taxonomy" id="1708"/>
    <lineage>
        <taxon>Bacteria</taxon>
        <taxon>Bacillati</taxon>
        <taxon>Actinomycetota</taxon>
        <taxon>Actinomycetes</taxon>
        <taxon>Micrococcales</taxon>
        <taxon>Cellulomonadaceae</taxon>
        <taxon>Cellulomonas</taxon>
    </lineage>
</organism>